<dbReference type="SUPFAM" id="SSF48452">
    <property type="entry name" value="TPR-like"/>
    <property type="match status" value="2"/>
</dbReference>
<dbReference type="SUPFAM" id="SSF52540">
    <property type="entry name" value="P-loop containing nucleoside triphosphate hydrolases"/>
    <property type="match status" value="1"/>
</dbReference>
<dbReference type="KEGG" id="ssyi:EKG83_18155"/>
<evidence type="ECO:0000256" key="2">
    <source>
        <dbReference type="SAM" id="MobiDB-lite"/>
    </source>
</evidence>
<evidence type="ECO:0000256" key="1">
    <source>
        <dbReference type="PROSITE-ProRule" id="PRU00339"/>
    </source>
</evidence>
<keyword evidence="4" id="KW-1185">Reference proteome</keyword>
<keyword evidence="1" id="KW-0802">TPR repeat</keyword>
<dbReference type="PROSITE" id="PS50005">
    <property type="entry name" value="TPR"/>
    <property type="match status" value="1"/>
</dbReference>
<sequence length="908" mass="97805">MVRSGQAVHRTIVVVDVAGFGDPRRTLPHQLGTRTGLYRVVADALAAADVPWGSCYHEDRGDGLFVLVPPEYAKAPLVEVVPVALARALRDHNDAGPPEQRVRLRVAVHAGEVAFDDHGVTSTALTTAFRLLDAPALKKALGDSPGLVALIVSRWVFEEVVRHSAVLDPGTFRAAQVEVKEVRDTAWIALPDHPYPVESTSPTTNNTGAPPATAIGAPLAATATAAGAIAPPAIAPSAAAPSATASPPTPPRQLPAAPAPFVGREDELSTLDQALTGTNSAIFISAIGGAGGIGKTWLALHWAHRHADRFPDGQLFVDLRGFSPDSGPLAPTTALRNFLHALGVDRIPTTPDAQAALYRSTVAGKRLLVVLDNAATADQVVPLLPGTPTCTVLITGRRRLAALVDRYAARHLRLGTPTPAEARALLAGRLGAERVDAEPDAVDELVELCGCYPLALAVAARHAATRPIAELVAELREPGLDVLDDDPSTSLPAVLSLSLRDLTADQRTAFALLAIAPGPDTGLPAAAALTGTSPARTRRTLRALEDACLVDRHANGRHAMHDLVRAYAATLADELPEPVRHAALDRVVDFYLHTAHAAARVLEPQRRPIELAPPTPGTTPLPLPADPDALAWLDAEHAHVLAAQRVAAARHRHHAAWQFAWALTTFHDRRGHRHAELAAWRAALAATDHLPDPTTRARTHRHLGTAHADLGRHEEAIRHLHHALALAEEHDDTTQQAHTHQDLAVAHERQGDDRRALVHAERALDHYRTLDEPLWEANALNQVGWYAARLGDHDTARDRCLAALALFRRHHHAVGEAHTLDSLGYVEHRTGHHERAVGHYRHALALFRDLGISTAIADTLDNIGHPHLALGRPDLARAAWREAGELYREQGRDRDTERVRRQLDDLNR</sequence>
<dbReference type="Gene3D" id="1.25.40.10">
    <property type="entry name" value="Tetratricopeptide repeat domain"/>
    <property type="match status" value="1"/>
</dbReference>
<dbReference type="InterPro" id="IPR027417">
    <property type="entry name" value="P-loop_NTPase"/>
</dbReference>
<dbReference type="SMART" id="SM00028">
    <property type="entry name" value="TPR"/>
    <property type="match status" value="5"/>
</dbReference>
<dbReference type="Proteomes" id="UP000325787">
    <property type="component" value="Chromosome"/>
</dbReference>
<evidence type="ECO:0000313" key="4">
    <source>
        <dbReference type="Proteomes" id="UP000325787"/>
    </source>
</evidence>
<dbReference type="Gene3D" id="3.40.50.300">
    <property type="entry name" value="P-loop containing nucleotide triphosphate hydrolases"/>
    <property type="match status" value="1"/>
</dbReference>
<protein>
    <submittedName>
        <fullName evidence="3">Tetratricopeptide repeat protein</fullName>
    </submittedName>
</protein>
<dbReference type="RefSeq" id="WP_033434114.1">
    <property type="nucleotide sequence ID" value="NZ_CP034550.1"/>
</dbReference>
<accession>A0A5Q0GZZ8</accession>
<feature type="region of interest" description="Disordered" evidence="2">
    <location>
        <begin position="238"/>
        <end position="258"/>
    </location>
</feature>
<dbReference type="InterPro" id="IPR011990">
    <property type="entry name" value="TPR-like_helical_dom_sf"/>
</dbReference>
<proteinExistence type="predicted"/>
<evidence type="ECO:0000313" key="3">
    <source>
        <dbReference type="EMBL" id="QFZ19110.1"/>
    </source>
</evidence>
<dbReference type="PANTHER" id="PTHR47691">
    <property type="entry name" value="REGULATOR-RELATED"/>
    <property type="match status" value="1"/>
</dbReference>
<dbReference type="InterPro" id="IPR029787">
    <property type="entry name" value="Nucleotide_cyclase"/>
</dbReference>
<feature type="repeat" description="TPR" evidence="1">
    <location>
        <begin position="697"/>
        <end position="730"/>
    </location>
</feature>
<reference evidence="4" key="1">
    <citation type="journal article" date="2021" name="Curr. Microbiol.">
        <title>Complete genome of nocamycin-producing strain Saccharothrix syringae NRRL B-16468 reveals the biosynthetic potential for secondary metabolites.</title>
        <authorList>
            <person name="Mo X."/>
            <person name="Yang S."/>
        </authorList>
    </citation>
    <scope>NUCLEOTIDE SEQUENCE [LARGE SCALE GENOMIC DNA]</scope>
    <source>
        <strain evidence="4">ATCC 51364 / DSM 43886 / JCM 6844 / KCTC 9398 / NBRC 14523 / NRRL B-16468 / INA 2240</strain>
    </source>
</reference>
<dbReference type="PRINTS" id="PR00364">
    <property type="entry name" value="DISEASERSIST"/>
</dbReference>
<gene>
    <name evidence="3" type="ORF">EKG83_18155</name>
</gene>
<dbReference type="AlphaFoldDB" id="A0A5Q0GZZ8"/>
<organism evidence="3 4">
    <name type="scientific">Saccharothrix syringae</name>
    <name type="common">Nocardiopsis syringae</name>
    <dbReference type="NCBI Taxonomy" id="103733"/>
    <lineage>
        <taxon>Bacteria</taxon>
        <taxon>Bacillati</taxon>
        <taxon>Actinomycetota</taxon>
        <taxon>Actinomycetes</taxon>
        <taxon>Pseudonocardiales</taxon>
        <taxon>Pseudonocardiaceae</taxon>
        <taxon>Saccharothrix</taxon>
    </lineage>
</organism>
<dbReference type="PANTHER" id="PTHR47691:SF3">
    <property type="entry name" value="HTH-TYPE TRANSCRIPTIONAL REGULATOR RV0890C-RELATED"/>
    <property type="match status" value="1"/>
</dbReference>
<name>A0A5Q0GZZ8_SACSY</name>
<dbReference type="Pfam" id="PF13424">
    <property type="entry name" value="TPR_12"/>
    <property type="match status" value="2"/>
</dbReference>
<dbReference type="Gene3D" id="3.30.70.1230">
    <property type="entry name" value="Nucleotide cyclase"/>
    <property type="match status" value="1"/>
</dbReference>
<dbReference type="EMBL" id="CP034550">
    <property type="protein sequence ID" value="QFZ19110.1"/>
    <property type="molecule type" value="Genomic_DNA"/>
</dbReference>
<dbReference type="OrthoDB" id="3275754at2"/>
<dbReference type="InterPro" id="IPR019734">
    <property type="entry name" value="TPR_rpt"/>
</dbReference>